<evidence type="ECO:0000256" key="2">
    <source>
        <dbReference type="SAM" id="MobiDB-lite"/>
    </source>
</evidence>
<accession>A0A955RIQ8</accession>
<gene>
    <name evidence="4" type="ORF">KC660_04495</name>
</gene>
<dbReference type="EMBL" id="JAGQLG010000188">
    <property type="protein sequence ID" value="MCA9382634.1"/>
    <property type="molecule type" value="Genomic_DNA"/>
</dbReference>
<feature type="domain" description="YCII-related" evidence="3">
    <location>
        <begin position="14"/>
        <end position="105"/>
    </location>
</feature>
<reference evidence="4" key="2">
    <citation type="journal article" date="2021" name="Microbiome">
        <title>Successional dynamics and alternative stable states in a saline activated sludge microbial community over 9 years.</title>
        <authorList>
            <person name="Wang Y."/>
            <person name="Ye J."/>
            <person name="Ju F."/>
            <person name="Liu L."/>
            <person name="Boyd J.A."/>
            <person name="Deng Y."/>
            <person name="Parks D.H."/>
            <person name="Jiang X."/>
            <person name="Yin X."/>
            <person name="Woodcroft B.J."/>
            <person name="Tyson G.W."/>
            <person name="Hugenholtz P."/>
            <person name="Polz M.F."/>
            <person name="Zhang T."/>
        </authorList>
    </citation>
    <scope>NUCLEOTIDE SEQUENCE</scope>
    <source>
        <strain evidence="4">HKST-UBA10</strain>
    </source>
</reference>
<dbReference type="AlphaFoldDB" id="A0A955RIQ8"/>
<feature type="region of interest" description="Disordered" evidence="2">
    <location>
        <begin position="47"/>
        <end position="67"/>
    </location>
</feature>
<dbReference type="InterPro" id="IPR005545">
    <property type="entry name" value="YCII"/>
</dbReference>
<sequence>MTKFIVLYKMPKTSNWNPEDNDPEAMQAEQAKWMAWAEKCGEGLVDMGSPLGNGHQVSSDENGTVESSVGGYSVLQAESMDEAMKLLEGHPHLGWGEGCEIEVYECMPMGG</sequence>
<dbReference type="SUPFAM" id="SSF54909">
    <property type="entry name" value="Dimeric alpha+beta barrel"/>
    <property type="match status" value="1"/>
</dbReference>
<feature type="compositionally biased region" description="Polar residues" evidence="2">
    <location>
        <begin position="55"/>
        <end position="67"/>
    </location>
</feature>
<evidence type="ECO:0000256" key="1">
    <source>
        <dbReference type="ARBA" id="ARBA00007689"/>
    </source>
</evidence>
<dbReference type="InterPro" id="IPR011008">
    <property type="entry name" value="Dimeric_a/b-barrel"/>
</dbReference>
<proteinExistence type="inferred from homology"/>
<reference evidence="4" key="1">
    <citation type="submission" date="2020-04" db="EMBL/GenBank/DDBJ databases">
        <authorList>
            <person name="Zhang T."/>
        </authorList>
    </citation>
    <scope>NUCLEOTIDE SEQUENCE</scope>
    <source>
        <strain evidence="4">HKST-UBA10</strain>
    </source>
</reference>
<comment type="caution">
    <text evidence="4">The sequence shown here is derived from an EMBL/GenBank/DDBJ whole genome shotgun (WGS) entry which is preliminary data.</text>
</comment>
<protein>
    <recommendedName>
        <fullName evidence="3">YCII-related domain-containing protein</fullName>
    </recommendedName>
</protein>
<dbReference type="Pfam" id="PF03795">
    <property type="entry name" value="YCII"/>
    <property type="match status" value="1"/>
</dbReference>
<evidence type="ECO:0000313" key="4">
    <source>
        <dbReference type="EMBL" id="MCA9382634.1"/>
    </source>
</evidence>
<evidence type="ECO:0000259" key="3">
    <source>
        <dbReference type="Pfam" id="PF03795"/>
    </source>
</evidence>
<name>A0A955RIQ8_9BACT</name>
<dbReference type="Gene3D" id="3.30.70.1060">
    <property type="entry name" value="Dimeric alpha+beta barrel"/>
    <property type="match status" value="1"/>
</dbReference>
<comment type="similarity">
    <text evidence="1">Belongs to the YciI family.</text>
</comment>
<evidence type="ECO:0000313" key="5">
    <source>
        <dbReference type="Proteomes" id="UP000782843"/>
    </source>
</evidence>
<dbReference type="Proteomes" id="UP000782843">
    <property type="component" value="Unassembled WGS sequence"/>
</dbReference>
<organism evidence="4 5">
    <name type="scientific">Candidatus Dojkabacteria bacterium</name>
    <dbReference type="NCBI Taxonomy" id="2099670"/>
    <lineage>
        <taxon>Bacteria</taxon>
        <taxon>Candidatus Dojkabacteria</taxon>
    </lineage>
</organism>